<feature type="region of interest" description="Disordered" evidence="1">
    <location>
        <begin position="179"/>
        <end position="216"/>
    </location>
</feature>
<proteinExistence type="predicted"/>
<name>W9NUF9_FUSOX</name>
<feature type="region of interest" description="Disordered" evidence="1">
    <location>
        <begin position="131"/>
        <end position="155"/>
    </location>
</feature>
<organism evidence="2">
    <name type="scientific">Fusarium oxysporum f. sp. pisi HDV247</name>
    <dbReference type="NCBI Taxonomy" id="1080344"/>
    <lineage>
        <taxon>Eukaryota</taxon>
        <taxon>Fungi</taxon>
        <taxon>Dikarya</taxon>
        <taxon>Ascomycota</taxon>
        <taxon>Pezizomycotina</taxon>
        <taxon>Sordariomycetes</taxon>
        <taxon>Hypocreomycetidae</taxon>
        <taxon>Hypocreales</taxon>
        <taxon>Nectriaceae</taxon>
        <taxon>Fusarium</taxon>
        <taxon>Fusarium oxysporum species complex</taxon>
    </lineage>
</organism>
<dbReference type="AlphaFoldDB" id="W9NUF9"/>
<gene>
    <name evidence="2" type="ORF">FOVG_12335</name>
</gene>
<accession>W9NUF9</accession>
<feature type="compositionally biased region" description="Basic and acidic residues" evidence="1">
    <location>
        <begin position="205"/>
        <end position="216"/>
    </location>
</feature>
<dbReference type="EMBL" id="JH650976">
    <property type="protein sequence ID" value="EXA36428.1"/>
    <property type="molecule type" value="Genomic_DNA"/>
</dbReference>
<protein>
    <submittedName>
        <fullName evidence="2">Uncharacterized protein</fullName>
    </submittedName>
</protein>
<dbReference type="Proteomes" id="UP000030751">
    <property type="component" value="Unassembled WGS sequence"/>
</dbReference>
<dbReference type="OrthoDB" id="10347840at2759"/>
<evidence type="ECO:0000313" key="2">
    <source>
        <dbReference type="EMBL" id="EXA36428.1"/>
    </source>
</evidence>
<evidence type="ECO:0000256" key="1">
    <source>
        <dbReference type="SAM" id="MobiDB-lite"/>
    </source>
</evidence>
<dbReference type="HOGENOM" id="CLU_1402501_0_0_1"/>
<reference evidence="2" key="1">
    <citation type="submission" date="2011-10" db="EMBL/GenBank/DDBJ databases">
        <title>The Genome Sequence of Fusarium oxysporum HDV247.</title>
        <authorList>
            <consortium name="The Broad Institute Genome Sequencing Platform"/>
            <person name="Ma L.-J."/>
            <person name="Gale L.R."/>
            <person name="Schwartz D.C."/>
            <person name="Zhou S."/>
            <person name="Corby-Kistler H."/>
            <person name="Young S.K."/>
            <person name="Zeng Q."/>
            <person name="Gargeya S."/>
            <person name="Fitzgerald M."/>
            <person name="Haas B."/>
            <person name="Abouelleil A."/>
            <person name="Alvarado L."/>
            <person name="Arachchi H.M."/>
            <person name="Berlin A."/>
            <person name="Brown A."/>
            <person name="Chapman S.B."/>
            <person name="Chen Z."/>
            <person name="Dunbar C."/>
            <person name="Freedman E."/>
            <person name="Gearin G."/>
            <person name="Goldberg J."/>
            <person name="Griggs A."/>
            <person name="Gujja S."/>
            <person name="Heiman D."/>
            <person name="Howarth C."/>
            <person name="Larson L."/>
            <person name="Lui A."/>
            <person name="MacDonald P.J.P."/>
            <person name="Montmayeur A."/>
            <person name="Murphy C."/>
            <person name="Neiman D."/>
            <person name="Pearson M."/>
            <person name="Priest M."/>
            <person name="Roberts A."/>
            <person name="Saif S."/>
            <person name="Shea T."/>
            <person name="Shenoy N."/>
            <person name="Sisk P."/>
            <person name="Stolte C."/>
            <person name="Sykes S."/>
            <person name="Wortman J."/>
            <person name="Nusbaum C."/>
            <person name="Birren B."/>
        </authorList>
    </citation>
    <scope>NUCLEOTIDE SEQUENCE [LARGE SCALE GENOMIC DNA]</scope>
    <source>
        <strain evidence="2">HDV247</strain>
    </source>
</reference>
<sequence>MPKAETPSSTTLCIRLTYPSIILRTSARYTNMPILRDDEIAKEVEKWRLEINTLNKLFSGLILKAKLQAELVKLARGTVYFVYGKDGAGISSINASIESPLQVSVSGHRDNVSALSAARVAWHDQRNSSKINRNRNYIPSPGEQEGPGGGQDDNLLDALANVPEGFVWPSVNQKKIEISNIPGSHGSLGIRNPAIANGKRYGGSRVEEELKRRGPK</sequence>
<reference evidence="2" key="2">
    <citation type="submission" date="2012-05" db="EMBL/GenBank/DDBJ databases">
        <title>Annotation of the Genome Sequence of Fusarium oxysporum HDV247.</title>
        <authorList>
            <consortium name="The Broad Institute Genomics Platform"/>
            <person name="Ma L.-J."/>
            <person name="Corby-Kistler H."/>
            <person name="Broz K."/>
            <person name="Gale L.R."/>
            <person name="Jonkers W."/>
            <person name="O'Donnell K."/>
            <person name="Ploetz R."/>
            <person name="Steinberg C."/>
            <person name="Schwartz D.C."/>
            <person name="VanEtten H."/>
            <person name="Zhou S."/>
            <person name="Young S.K."/>
            <person name="Zeng Q."/>
            <person name="Gargeya S."/>
            <person name="Fitzgerald M."/>
            <person name="Abouelleil A."/>
            <person name="Alvarado L."/>
            <person name="Chapman S.B."/>
            <person name="Gainer-Dewar J."/>
            <person name="Goldberg J."/>
            <person name="Griggs A."/>
            <person name="Gujja S."/>
            <person name="Hansen M."/>
            <person name="Howarth C."/>
            <person name="Imamovic A."/>
            <person name="Ireland A."/>
            <person name="Larimer J."/>
            <person name="McCowan C."/>
            <person name="Murphy C."/>
            <person name="Pearson M."/>
            <person name="Poon T.W."/>
            <person name="Priest M."/>
            <person name="Roberts A."/>
            <person name="Saif S."/>
            <person name="Shea T."/>
            <person name="Sykes S."/>
            <person name="Wortman J."/>
            <person name="Nusbaum C."/>
            <person name="Birren B."/>
        </authorList>
    </citation>
    <scope>NUCLEOTIDE SEQUENCE</scope>
    <source>
        <strain evidence="2">HDV247</strain>
    </source>
</reference>